<keyword evidence="2" id="KW-1185">Reference proteome</keyword>
<accession>A0ACC1AWN1</accession>
<protein>
    <submittedName>
        <fullName evidence="1">Uncharacterized protein</fullName>
    </submittedName>
</protein>
<dbReference type="Proteomes" id="UP001164250">
    <property type="component" value="Chromosome 8"/>
</dbReference>
<sequence length="151" mass="16521">MGANLTIFENNTGAELQLRFFRPPARPDHFRRIIRIRAGTRANIPHSDLRYNDTNPERHEVIMIFVDGVGAGVGLVPRDVINCSRVICGRNEDGGLGVWMLGRRGFRGPRIRSGTGGAFICLRVILGVLATSSICFVNSCLSLSVVSVSVK</sequence>
<proteinExistence type="predicted"/>
<reference evidence="2" key="1">
    <citation type="journal article" date="2023" name="G3 (Bethesda)">
        <title>Genome assembly and association tests identify interacting loci associated with vigor, precocity, and sex in interspecific pistachio rootstocks.</title>
        <authorList>
            <person name="Palmer W."/>
            <person name="Jacygrad E."/>
            <person name="Sagayaradj S."/>
            <person name="Cavanaugh K."/>
            <person name="Han R."/>
            <person name="Bertier L."/>
            <person name="Beede B."/>
            <person name="Kafkas S."/>
            <person name="Golino D."/>
            <person name="Preece J."/>
            <person name="Michelmore R."/>
        </authorList>
    </citation>
    <scope>NUCLEOTIDE SEQUENCE [LARGE SCALE GENOMIC DNA]</scope>
</reference>
<comment type="caution">
    <text evidence="1">The sequence shown here is derived from an EMBL/GenBank/DDBJ whole genome shotgun (WGS) entry which is preliminary data.</text>
</comment>
<organism evidence="1 2">
    <name type="scientific">Pistacia atlantica</name>
    <dbReference type="NCBI Taxonomy" id="434234"/>
    <lineage>
        <taxon>Eukaryota</taxon>
        <taxon>Viridiplantae</taxon>
        <taxon>Streptophyta</taxon>
        <taxon>Embryophyta</taxon>
        <taxon>Tracheophyta</taxon>
        <taxon>Spermatophyta</taxon>
        <taxon>Magnoliopsida</taxon>
        <taxon>eudicotyledons</taxon>
        <taxon>Gunneridae</taxon>
        <taxon>Pentapetalae</taxon>
        <taxon>rosids</taxon>
        <taxon>malvids</taxon>
        <taxon>Sapindales</taxon>
        <taxon>Anacardiaceae</taxon>
        <taxon>Pistacia</taxon>
    </lineage>
</organism>
<dbReference type="EMBL" id="CM047904">
    <property type="protein sequence ID" value="KAJ0091045.1"/>
    <property type="molecule type" value="Genomic_DNA"/>
</dbReference>
<evidence type="ECO:0000313" key="1">
    <source>
        <dbReference type="EMBL" id="KAJ0091045.1"/>
    </source>
</evidence>
<gene>
    <name evidence="1" type="ORF">Patl1_12799</name>
</gene>
<evidence type="ECO:0000313" key="2">
    <source>
        <dbReference type="Proteomes" id="UP001164250"/>
    </source>
</evidence>
<name>A0ACC1AWN1_9ROSI</name>